<feature type="repeat" description="TPR" evidence="3">
    <location>
        <begin position="127"/>
        <end position="160"/>
    </location>
</feature>
<feature type="repeat" description="TPR" evidence="3">
    <location>
        <begin position="161"/>
        <end position="194"/>
    </location>
</feature>
<dbReference type="Pfam" id="PF13429">
    <property type="entry name" value="TPR_15"/>
    <property type="match status" value="1"/>
</dbReference>
<proteinExistence type="predicted"/>
<accession>A0A080LVS8</accession>
<dbReference type="SUPFAM" id="SSF53756">
    <property type="entry name" value="UDP-Glycosyltransferase/glycogen phosphorylase"/>
    <property type="match status" value="1"/>
</dbReference>
<evidence type="ECO:0000313" key="5">
    <source>
        <dbReference type="Proteomes" id="UP000020077"/>
    </source>
</evidence>
<sequence length="527" mass="58491">MVDKVHGPLLFPGWRPGSISTKQLVANLLQRAKAQFQAGAHRDAGDTARRVLELDVKSADAYHLLGAIAVSEDNFAEAETLFSTAVNLNRNSAYLRYHLANVQRALGNHASAVVAYRHALRLDPNLSFAYFGLALALSSLGQVDDAVVYLQRYLQRKPGDADGHHELGRIFRESGNLDQALEHLRAAFRARPDDKAFLASLATTLLLTGNYLEGWPHWLQLFTRSPVRLPDPIADTAPFAGNHVVIYANEGVGDEVMFASCLPEISDQAAVVTLHCDRRLVSLFKRSFPSVRIFGMDKVGEQRIIGLVAPEEYHIFASFLPAYFRPDMACFPQRRSYLLADPALVAEWRRRFDGLGAGLKVGVSWLGGADPINRSKRSIPLSAWGEILAVNKVHFVNLQYGEVSAEIKRVRETFGVPIHTWPDVNPLLDLDFTAAQISALDLVISVDNSTVHLAGALGTPVWTLLPIVPDWRWRMAGTHTSWYPNMTLFRQAEAGHWGTILQQVGRSLNNPFPGTCKKKTPEVVDRR</sequence>
<evidence type="ECO:0000256" key="2">
    <source>
        <dbReference type="ARBA" id="ARBA00022803"/>
    </source>
</evidence>
<reference evidence="4 5" key="1">
    <citation type="submission" date="2014-02" db="EMBL/GenBank/DDBJ databases">
        <title>Expanding our view of genomic diversity in Candidatus Accumulibacter clades.</title>
        <authorList>
            <person name="Skennerton C.T."/>
            <person name="Barr J.J."/>
            <person name="Slater F.R."/>
            <person name="Bond P.L."/>
            <person name="Tyson G.W."/>
        </authorList>
    </citation>
    <scope>NUCLEOTIDE SEQUENCE [LARGE SCALE GENOMIC DNA]</scope>
    <source>
        <strain evidence="5">BA-91</strain>
    </source>
</reference>
<keyword evidence="1" id="KW-0677">Repeat</keyword>
<feature type="repeat" description="TPR" evidence="3">
    <location>
        <begin position="59"/>
        <end position="92"/>
    </location>
</feature>
<dbReference type="SUPFAM" id="SSF48452">
    <property type="entry name" value="TPR-like"/>
    <property type="match status" value="1"/>
</dbReference>
<evidence type="ECO:0000313" key="4">
    <source>
        <dbReference type="EMBL" id="KFB72738.1"/>
    </source>
</evidence>
<name>A0A080LVS8_9PROT</name>
<dbReference type="PANTHER" id="PTHR44858:SF1">
    <property type="entry name" value="UDP-N-ACETYLGLUCOSAMINE--PEPTIDE N-ACETYLGLUCOSAMINYLTRANSFERASE SPINDLY-RELATED"/>
    <property type="match status" value="1"/>
</dbReference>
<dbReference type="InterPro" id="IPR050498">
    <property type="entry name" value="Ycf3"/>
</dbReference>
<dbReference type="Gene3D" id="3.40.50.2000">
    <property type="entry name" value="Glycogen Phosphorylase B"/>
    <property type="match status" value="1"/>
</dbReference>
<organism evidence="4 5">
    <name type="scientific">Candidatus Accumulibacter phosphatis</name>
    <dbReference type="NCBI Taxonomy" id="327160"/>
    <lineage>
        <taxon>Bacteria</taxon>
        <taxon>Pseudomonadati</taxon>
        <taxon>Pseudomonadota</taxon>
        <taxon>Betaproteobacteria</taxon>
        <taxon>Candidatus Accumulibacter</taxon>
    </lineage>
</organism>
<dbReference type="PANTHER" id="PTHR44858">
    <property type="entry name" value="TETRATRICOPEPTIDE REPEAT PROTEIN 6"/>
    <property type="match status" value="1"/>
</dbReference>
<keyword evidence="2 3" id="KW-0802">TPR repeat</keyword>
<feature type="repeat" description="TPR" evidence="3">
    <location>
        <begin position="93"/>
        <end position="126"/>
    </location>
</feature>
<evidence type="ECO:0000256" key="1">
    <source>
        <dbReference type="ARBA" id="ARBA00022737"/>
    </source>
</evidence>
<dbReference type="Proteomes" id="UP000020077">
    <property type="component" value="Unassembled WGS sequence"/>
</dbReference>
<evidence type="ECO:0000256" key="3">
    <source>
        <dbReference type="PROSITE-ProRule" id="PRU00339"/>
    </source>
</evidence>
<dbReference type="AlphaFoldDB" id="A0A080LVS8"/>
<dbReference type="Gene3D" id="1.25.40.10">
    <property type="entry name" value="Tetratricopeptide repeat domain"/>
    <property type="match status" value="1"/>
</dbReference>
<dbReference type="InterPro" id="IPR011990">
    <property type="entry name" value="TPR-like_helical_dom_sf"/>
</dbReference>
<gene>
    <name evidence="4" type="primary">yrrB_1</name>
    <name evidence="4" type="ORF">AW09_002061</name>
</gene>
<dbReference type="InterPro" id="IPR019734">
    <property type="entry name" value="TPR_rpt"/>
</dbReference>
<dbReference type="SMART" id="SM00028">
    <property type="entry name" value="TPR"/>
    <property type="match status" value="4"/>
</dbReference>
<dbReference type="EMBL" id="JDVG02000343">
    <property type="protein sequence ID" value="KFB72738.1"/>
    <property type="molecule type" value="Genomic_DNA"/>
</dbReference>
<protein>
    <submittedName>
        <fullName evidence="4">TPR repeat-containing protein YrrB</fullName>
    </submittedName>
</protein>
<dbReference type="PROSITE" id="PS50005">
    <property type="entry name" value="TPR"/>
    <property type="match status" value="4"/>
</dbReference>
<comment type="caution">
    <text evidence="4">The sequence shown here is derived from an EMBL/GenBank/DDBJ whole genome shotgun (WGS) entry which is preliminary data.</text>
</comment>